<dbReference type="Proteomes" id="UP001150062">
    <property type="component" value="Unassembled WGS sequence"/>
</dbReference>
<dbReference type="InterPro" id="IPR023298">
    <property type="entry name" value="ATPase_P-typ_TM_dom_sf"/>
</dbReference>
<dbReference type="InterPro" id="IPR036412">
    <property type="entry name" value="HAD-like_sf"/>
</dbReference>
<dbReference type="SFLD" id="SFLDF00027">
    <property type="entry name" value="p-type_atpase"/>
    <property type="match status" value="1"/>
</dbReference>
<dbReference type="Pfam" id="PF00122">
    <property type="entry name" value="E1-E2_ATPase"/>
    <property type="match status" value="1"/>
</dbReference>
<keyword evidence="8 13" id="KW-0460">Magnesium</keyword>
<comment type="caution">
    <text evidence="18">The sequence shown here is derived from an EMBL/GenBank/DDBJ whole genome shotgun (WGS) entry which is preliminary data.</text>
</comment>
<dbReference type="SFLD" id="SFLDS00003">
    <property type="entry name" value="Haloacid_Dehalogenase"/>
    <property type="match status" value="1"/>
</dbReference>
<evidence type="ECO:0000256" key="5">
    <source>
        <dbReference type="ARBA" id="ARBA00022723"/>
    </source>
</evidence>
<organism evidence="18 19">
    <name type="scientific">Anaeramoeba flamelloides</name>
    <dbReference type="NCBI Taxonomy" id="1746091"/>
    <lineage>
        <taxon>Eukaryota</taxon>
        <taxon>Metamonada</taxon>
        <taxon>Anaeramoebidae</taxon>
        <taxon>Anaeramoeba</taxon>
    </lineage>
</organism>
<dbReference type="SUPFAM" id="SSF81660">
    <property type="entry name" value="Metal cation-transporting ATPase, ATP-binding domain N"/>
    <property type="match status" value="1"/>
</dbReference>
<evidence type="ECO:0000313" key="18">
    <source>
        <dbReference type="EMBL" id="KAJ6241825.1"/>
    </source>
</evidence>
<evidence type="ECO:0000256" key="11">
    <source>
        <dbReference type="ARBA" id="ARBA00023136"/>
    </source>
</evidence>
<feature type="compositionally biased region" description="Polar residues" evidence="14">
    <location>
        <begin position="640"/>
        <end position="650"/>
    </location>
</feature>
<feature type="transmembrane region" description="Helical" evidence="13">
    <location>
        <begin position="1123"/>
        <end position="1142"/>
    </location>
</feature>
<feature type="transmembrane region" description="Helical" evidence="13">
    <location>
        <begin position="1237"/>
        <end position="1257"/>
    </location>
</feature>
<evidence type="ECO:0000256" key="12">
    <source>
        <dbReference type="ARBA" id="ARBA00034036"/>
    </source>
</evidence>
<proteinExistence type="inferred from homology"/>
<keyword evidence="4 13" id="KW-0812">Transmembrane</keyword>
<evidence type="ECO:0000256" key="3">
    <source>
        <dbReference type="ARBA" id="ARBA00008109"/>
    </source>
</evidence>
<keyword evidence="19" id="KW-1185">Reference proteome</keyword>
<dbReference type="EMBL" id="JAOAOG010000191">
    <property type="protein sequence ID" value="KAJ6241825.1"/>
    <property type="molecule type" value="Genomic_DNA"/>
</dbReference>
<comment type="catalytic activity">
    <reaction evidence="12 13">
        <text>ATP + H2O + phospholipidSide 1 = ADP + phosphate + phospholipidSide 2.</text>
        <dbReference type="EC" id="7.6.2.1"/>
    </reaction>
</comment>
<evidence type="ECO:0000256" key="2">
    <source>
        <dbReference type="ARBA" id="ARBA00004308"/>
    </source>
</evidence>
<accession>A0ABQ8YB74</accession>
<dbReference type="Gene3D" id="3.40.1110.10">
    <property type="entry name" value="Calcium-transporting ATPase, cytoplasmic domain N"/>
    <property type="match status" value="1"/>
</dbReference>
<keyword evidence="9 13" id="KW-1278">Translocase</keyword>
<dbReference type="Gene3D" id="2.70.150.10">
    <property type="entry name" value="Calcium-transporting ATPase, cytoplasmic transduction domain A"/>
    <property type="match status" value="1"/>
</dbReference>
<dbReference type="InterPro" id="IPR032631">
    <property type="entry name" value="P-type_ATPase_N"/>
</dbReference>
<evidence type="ECO:0000256" key="4">
    <source>
        <dbReference type="ARBA" id="ARBA00022692"/>
    </source>
</evidence>
<evidence type="ECO:0000256" key="9">
    <source>
        <dbReference type="ARBA" id="ARBA00022967"/>
    </source>
</evidence>
<dbReference type="InterPro" id="IPR032630">
    <property type="entry name" value="P_typ_ATPase_c"/>
</dbReference>
<dbReference type="EC" id="7.6.2.1" evidence="13"/>
<evidence type="ECO:0000259" key="16">
    <source>
        <dbReference type="Pfam" id="PF16209"/>
    </source>
</evidence>
<feature type="domain" description="P-type ATPase C-terminal" evidence="17">
    <location>
        <begin position="1059"/>
        <end position="1308"/>
    </location>
</feature>
<evidence type="ECO:0000256" key="7">
    <source>
        <dbReference type="ARBA" id="ARBA00022840"/>
    </source>
</evidence>
<dbReference type="InterPro" id="IPR018303">
    <property type="entry name" value="ATPase_P-typ_P_site"/>
</dbReference>
<dbReference type="InterPro" id="IPR008250">
    <property type="entry name" value="ATPase_P-typ_transduc_dom_A_sf"/>
</dbReference>
<feature type="compositionally biased region" description="Acidic residues" evidence="14">
    <location>
        <begin position="471"/>
        <end position="481"/>
    </location>
</feature>
<feature type="region of interest" description="Disordered" evidence="14">
    <location>
        <begin position="455"/>
        <end position="488"/>
    </location>
</feature>
<feature type="compositionally biased region" description="Acidic residues" evidence="14">
    <location>
        <begin position="627"/>
        <end position="639"/>
    </location>
</feature>
<dbReference type="PANTHER" id="PTHR24092">
    <property type="entry name" value="PROBABLE PHOSPHOLIPID-TRANSPORTING ATPASE"/>
    <property type="match status" value="1"/>
</dbReference>
<feature type="transmembrane region" description="Helical" evidence="13">
    <location>
        <begin position="331"/>
        <end position="355"/>
    </location>
</feature>
<evidence type="ECO:0000256" key="10">
    <source>
        <dbReference type="ARBA" id="ARBA00022989"/>
    </source>
</evidence>
<dbReference type="PRINTS" id="PR00119">
    <property type="entry name" value="CATATPASE"/>
</dbReference>
<feature type="transmembrane region" description="Helical" evidence="13">
    <location>
        <begin position="288"/>
        <end position="311"/>
    </location>
</feature>
<evidence type="ECO:0000313" key="19">
    <source>
        <dbReference type="Proteomes" id="UP001150062"/>
    </source>
</evidence>
<feature type="domain" description="P-type ATPase A" evidence="15">
    <location>
        <begin position="128"/>
        <end position="249"/>
    </location>
</feature>
<evidence type="ECO:0000256" key="14">
    <source>
        <dbReference type="SAM" id="MobiDB-lite"/>
    </source>
</evidence>
<dbReference type="InterPro" id="IPR044492">
    <property type="entry name" value="P_typ_ATPase_HD_dom"/>
</dbReference>
<dbReference type="InterPro" id="IPR059000">
    <property type="entry name" value="ATPase_P-type_domA"/>
</dbReference>
<feature type="domain" description="P-type ATPase N-terminal" evidence="16">
    <location>
        <begin position="35"/>
        <end position="87"/>
    </location>
</feature>
<comment type="subcellular location">
    <subcellularLocation>
        <location evidence="2">Endomembrane system</location>
    </subcellularLocation>
    <subcellularLocation>
        <location evidence="1 13">Membrane</location>
        <topology evidence="1 13">Multi-pass membrane protein</topology>
    </subcellularLocation>
</comment>
<dbReference type="InterPro" id="IPR001757">
    <property type="entry name" value="P_typ_ATPase"/>
</dbReference>
<protein>
    <recommendedName>
        <fullName evidence="13">Phospholipid-transporting ATPase</fullName>
        <ecNumber evidence="13">7.6.2.1</ecNumber>
    </recommendedName>
</protein>
<keyword evidence="7 13" id="KW-0067">ATP-binding</keyword>
<keyword evidence="6 13" id="KW-0547">Nucleotide-binding</keyword>
<evidence type="ECO:0000256" key="13">
    <source>
        <dbReference type="RuleBase" id="RU362033"/>
    </source>
</evidence>
<comment type="similarity">
    <text evidence="3 13">Belongs to the cation transport ATPase (P-type) (TC 3.A.3) family. Type IV subfamily.</text>
</comment>
<evidence type="ECO:0000259" key="17">
    <source>
        <dbReference type="Pfam" id="PF16212"/>
    </source>
</evidence>
<keyword evidence="11 13" id="KW-0472">Membrane</keyword>
<dbReference type="InterPro" id="IPR023299">
    <property type="entry name" value="ATPase_P-typ_cyto_dom_N"/>
</dbReference>
<dbReference type="SUPFAM" id="SSF56784">
    <property type="entry name" value="HAD-like"/>
    <property type="match status" value="1"/>
</dbReference>
<dbReference type="SUPFAM" id="SSF81653">
    <property type="entry name" value="Calcium ATPase, transduction domain A"/>
    <property type="match status" value="1"/>
</dbReference>
<keyword evidence="5" id="KW-0479">Metal-binding</keyword>
<feature type="transmembrane region" description="Helical" evidence="13">
    <location>
        <begin position="1212"/>
        <end position="1230"/>
    </location>
</feature>
<dbReference type="NCBIfam" id="TIGR01652">
    <property type="entry name" value="ATPase-Plipid"/>
    <property type="match status" value="2"/>
</dbReference>
<dbReference type="NCBIfam" id="TIGR01494">
    <property type="entry name" value="ATPase_P-type"/>
    <property type="match status" value="1"/>
</dbReference>
<sequence length="1376" mass="158275">MKNLETRLLEDQEEEGDNVHPTQTVHIHSRVSSPEKVASNYISTTIYTPLNFVPLNLFQQFRRLANFYFLLSALVSLGPWSPINPWINFNPLIFVLLVSGAKAAIDDLNRRKADRKANNTKYKYYDFKKEEMKEIKSGDLMVGDLVFVEKDQVLPADLVVVSTSDKEENLCYIETSNLDGETNIKERFALEETAKITDPKNFSELQGIIKVIPPNEHIYQFTGQLKLANSEDILPLGTQQLLLGGTTLRNSEYIYGIVVYAGKDTKMYQNLETSHHKFSRFESTMNKVVLFIFIFQFILLFLCSLVGAFFTKNNKTKTWYLKLEDSTFQYNLLYSIGSYLILYSYLIPVSLYVTVEMVRVVQCLLMYWDVNMIDESTGNRMKPRNSNLNEELGQVEHIFSDKTGTLTENEMVFKTCSILGKKYLLTEEKKKKKKKTKKRKKSFFSIRKLKLSINKVNENENEKEKEKENENENENENESESESEKKSKLLEHPTTLQIENFDFYFQMFFRSLALCHTVVPGLPGQSENEEEMNMLKTASITWKKIQKRLKLKQLSKLKRIKRKKKKSNISIEIEKTNSFSGEGNLKPRLGGSMGSTLISGTGTLSGLSSDFGSGLSSDFGSGSELNSDQDTEIDTESENIDQNGSGNGNKNKTERGQTKKLDKEVLRDFLSNPSLLEYHGQSSDEVALVYAAREAGYSLIERKKATGISLNENGEINRFPIEAILEFNSDRKRMSLITRDENGRLLLICKGADSMLIPRSKKNSGEEYQNVLDDLNLFAGQGLRTLLFGYRYLKESEFRKWLKRYNNARASIINREGKINQVCEEIETDLHIFAATGIEDKLQAGVPKTIDYLLNAGIAVWLLTGDKPGTAVSVGYSCKLIRNADQLFNLNEITMNKTLERFNEYYEQIFNKKKKKKNSKGKTDTKNNNNQDDPPENDSDFSSNEILKDHSEIQKDIKYGHDQLSSNGLNTDFVLIITGPALEWLLTHEEKRLYELATLARTVIYSRVTPKQKSQVIDLVHKYSRKVTLAIGDGANDVSMIRTANVGIGVVSKEGNQAVRVSDFSLARFKHLKRLICVHGRFCYLRLQEVVLYSFYKNIVFILPQLWWSFFSGCSGQSLYDDWFMALFNMVFNAFPPLVIGFTEKDVRERMIDEYPQLYKDFQKKPFNIKKVIYRIFLAVFQSLFIYFSVSYTVSLSTTLLMNGKSVGLRTIGTMVASIAMIVSILDLVIRMKYWTWINHLTTWFSLISIYLFLWPYENIFKLFPTIYKVVDVLLQIPSYYFLLLFNIVGCLLPEIITIYIRSNYYPKNVDVLRERDVLILGKNQILQQINNINENTFEINEQDTSYSEQEILSFDYNMNQNSSDTTSSEIKKDKI</sequence>
<feature type="transmembrane region" description="Helical" evidence="13">
    <location>
        <begin position="1172"/>
        <end position="1192"/>
    </location>
</feature>
<evidence type="ECO:0000256" key="8">
    <source>
        <dbReference type="ARBA" id="ARBA00022842"/>
    </source>
</evidence>
<dbReference type="Pfam" id="PF13246">
    <property type="entry name" value="Cation_ATPase"/>
    <property type="match status" value="1"/>
</dbReference>
<dbReference type="SFLD" id="SFLDG00002">
    <property type="entry name" value="C1.7:_P-type_atpase_like"/>
    <property type="match status" value="1"/>
</dbReference>
<feature type="compositionally biased region" description="Basic and acidic residues" evidence="14">
    <location>
        <begin position="651"/>
        <end position="660"/>
    </location>
</feature>
<feature type="transmembrane region" description="Helical" evidence="13">
    <location>
        <begin position="1277"/>
        <end position="1301"/>
    </location>
</feature>
<evidence type="ECO:0000256" key="6">
    <source>
        <dbReference type="ARBA" id="ARBA00022741"/>
    </source>
</evidence>
<reference evidence="18" key="1">
    <citation type="submission" date="2022-08" db="EMBL/GenBank/DDBJ databases">
        <title>Novel sulfate-reducing endosymbionts in the free-living metamonad Anaeramoeba.</title>
        <authorList>
            <person name="Jerlstrom-Hultqvist J."/>
            <person name="Cepicka I."/>
            <person name="Gallot-Lavallee L."/>
            <person name="Salas-Leiva D."/>
            <person name="Curtis B.A."/>
            <person name="Zahonova K."/>
            <person name="Pipaliya S."/>
            <person name="Dacks J."/>
            <person name="Roger A.J."/>
        </authorList>
    </citation>
    <scope>NUCLEOTIDE SEQUENCE</scope>
    <source>
        <strain evidence="18">Schooner1</strain>
    </source>
</reference>
<dbReference type="SUPFAM" id="SSF81665">
    <property type="entry name" value="Calcium ATPase, transmembrane domain M"/>
    <property type="match status" value="1"/>
</dbReference>
<evidence type="ECO:0000256" key="1">
    <source>
        <dbReference type="ARBA" id="ARBA00004141"/>
    </source>
</evidence>
<dbReference type="Gene3D" id="3.40.50.1000">
    <property type="entry name" value="HAD superfamily/HAD-like"/>
    <property type="match status" value="1"/>
</dbReference>
<dbReference type="InterPro" id="IPR006539">
    <property type="entry name" value="P-type_ATPase_IV"/>
</dbReference>
<feature type="region of interest" description="Disordered" evidence="14">
    <location>
        <begin position="618"/>
        <end position="660"/>
    </location>
</feature>
<gene>
    <name evidence="18" type="ORF">M0813_00531</name>
</gene>
<dbReference type="PANTHER" id="PTHR24092:SF218">
    <property type="entry name" value="PHOSPHOLIPID-TRANSPORTING ATPASE"/>
    <property type="match status" value="1"/>
</dbReference>
<evidence type="ECO:0000259" key="15">
    <source>
        <dbReference type="Pfam" id="PF00122"/>
    </source>
</evidence>
<name>A0ABQ8YB74_9EUKA</name>
<dbReference type="Pfam" id="PF16209">
    <property type="entry name" value="PhoLip_ATPase_N"/>
    <property type="match status" value="1"/>
</dbReference>
<keyword evidence="10 13" id="KW-1133">Transmembrane helix</keyword>
<dbReference type="Pfam" id="PF16212">
    <property type="entry name" value="PhoLip_ATPase_C"/>
    <property type="match status" value="1"/>
</dbReference>
<dbReference type="InterPro" id="IPR023214">
    <property type="entry name" value="HAD_sf"/>
</dbReference>
<feature type="region of interest" description="Disordered" evidence="14">
    <location>
        <begin position="916"/>
        <end position="943"/>
    </location>
</feature>
<dbReference type="PROSITE" id="PS00154">
    <property type="entry name" value="ATPASE_E1_E2"/>
    <property type="match status" value="1"/>
</dbReference>
<feature type="compositionally biased region" description="Basic and acidic residues" evidence="14">
    <location>
        <begin position="457"/>
        <end position="470"/>
    </location>
</feature>